<evidence type="ECO:0000256" key="1">
    <source>
        <dbReference type="SAM" id="SignalP"/>
    </source>
</evidence>
<feature type="domain" description="Peptidase M28" evidence="2">
    <location>
        <begin position="202"/>
        <end position="399"/>
    </location>
</feature>
<feature type="chain" id="PRO_5045367482" evidence="1">
    <location>
        <begin position="19"/>
        <end position="422"/>
    </location>
</feature>
<sequence>MRIFKLLLLALIPVSQIAAQSTGTFNTATVEKAIRFLAADEMKGRPVYSPEIDKAADFIAASFKKSGLQPLQGSSFLQPFTAYSAAFRGLTARIDQKEISKDKIIVITGEPELEVTEKSGYTISAIPAGSSLFQKASEAVSNGKNNIVLVDESFAPDFKRLVYFKRNFLKRPGATVFVLGNYALQTYTIKAAHVITGHKLANVAGLLPGKSRKDEYVIFSAHYDHIGIGKPVSGDSIYNGANDDASGTTAVLLLADHFAAQKNNERSIIFVAFTAEESGGFGSQYFSQQLDPSSIAAMLNIEMIGTDSKWGKNSAYITGFEKSSLGSILQKNLAGTGFAFHPDPYPIQQLFYRSDNATLAKLGVPAHTISTSKMDTEPHYHQPSDTVETLDLNNMTEIIRSIGISAQSIIAGKDTPTRVKEE</sequence>
<name>A0ABS8PLQ3_9BACT</name>
<evidence type="ECO:0000259" key="2">
    <source>
        <dbReference type="Pfam" id="PF04389"/>
    </source>
</evidence>
<keyword evidence="1" id="KW-0732">Signal</keyword>
<dbReference type="PANTHER" id="PTHR12147:SF26">
    <property type="entry name" value="PEPTIDASE M28 DOMAIN-CONTAINING PROTEIN"/>
    <property type="match status" value="1"/>
</dbReference>
<proteinExistence type="predicted"/>
<accession>A0ABS8PLQ3</accession>
<dbReference type="InterPro" id="IPR007484">
    <property type="entry name" value="Peptidase_M28"/>
</dbReference>
<reference evidence="3 4" key="1">
    <citation type="submission" date="2021-11" db="EMBL/GenBank/DDBJ databases">
        <title>Genomic of Niabella pedocola.</title>
        <authorList>
            <person name="Wu T."/>
        </authorList>
    </citation>
    <scope>NUCLEOTIDE SEQUENCE [LARGE SCALE GENOMIC DNA]</scope>
    <source>
        <strain evidence="3 4">JCM 31011</strain>
    </source>
</reference>
<comment type="caution">
    <text evidence="3">The sequence shown here is derived from an EMBL/GenBank/DDBJ whole genome shotgun (WGS) entry which is preliminary data.</text>
</comment>
<evidence type="ECO:0000313" key="4">
    <source>
        <dbReference type="Proteomes" id="UP001199816"/>
    </source>
</evidence>
<dbReference type="Gene3D" id="3.40.630.10">
    <property type="entry name" value="Zn peptidases"/>
    <property type="match status" value="2"/>
</dbReference>
<protein>
    <submittedName>
        <fullName evidence="3">M28 family peptidase</fullName>
    </submittedName>
</protein>
<dbReference type="InterPro" id="IPR045175">
    <property type="entry name" value="M28_fam"/>
</dbReference>
<keyword evidence="4" id="KW-1185">Reference proteome</keyword>
<dbReference type="Proteomes" id="UP001199816">
    <property type="component" value="Unassembled WGS sequence"/>
</dbReference>
<gene>
    <name evidence="3" type="ORF">LQ567_04635</name>
</gene>
<dbReference type="RefSeq" id="WP_231002940.1">
    <property type="nucleotide sequence ID" value="NZ_JAJNEC010000004.1"/>
</dbReference>
<dbReference type="CDD" id="cd03877">
    <property type="entry name" value="M28_like"/>
    <property type="match status" value="1"/>
</dbReference>
<organism evidence="3 4">
    <name type="scientific">Niabella pedocola</name>
    <dbReference type="NCBI Taxonomy" id="1752077"/>
    <lineage>
        <taxon>Bacteria</taxon>
        <taxon>Pseudomonadati</taxon>
        <taxon>Bacteroidota</taxon>
        <taxon>Chitinophagia</taxon>
        <taxon>Chitinophagales</taxon>
        <taxon>Chitinophagaceae</taxon>
        <taxon>Niabella</taxon>
    </lineage>
</organism>
<feature type="signal peptide" evidence="1">
    <location>
        <begin position="1"/>
        <end position="18"/>
    </location>
</feature>
<dbReference type="Pfam" id="PF04389">
    <property type="entry name" value="Peptidase_M28"/>
    <property type="match status" value="1"/>
</dbReference>
<dbReference type="PANTHER" id="PTHR12147">
    <property type="entry name" value="METALLOPEPTIDASE M28 FAMILY MEMBER"/>
    <property type="match status" value="1"/>
</dbReference>
<dbReference type="EMBL" id="JAJNEC010000004">
    <property type="protein sequence ID" value="MCD2422036.1"/>
    <property type="molecule type" value="Genomic_DNA"/>
</dbReference>
<evidence type="ECO:0000313" key="3">
    <source>
        <dbReference type="EMBL" id="MCD2422036.1"/>
    </source>
</evidence>
<dbReference type="SUPFAM" id="SSF53187">
    <property type="entry name" value="Zn-dependent exopeptidases"/>
    <property type="match status" value="1"/>
</dbReference>